<dbReference type="Proteomes" id="UP001353858">
    <property type="component" value="Unassembled WGS sequence"/>
</dbReference>
<name>A0AAN7Q8F0_9COLE</name>
<protein>
    <submittedName>
        <fullName evidence="1">Uncharacterized protein</fullName>
    </submittedName>
</protein>
<evidence type="ECO:0000313" key="1">
    <source>
        <dbReference type="EMBL" id="KAK4885877.1"/>
    </source>
</evidence>
<gene>
    <name evidence="1" type="ORF">RN001_002148</name>
</gene>
<proteinExistence type="predicted"/>
<keyword evidence="2" id="KW-1185">Reference proteome</keyword>
<reference evidence="2" key="1">
    <citation type="submission" date="2023-01" db="EMBL/GenBank/DDBJ databases">
        <title>Key to firefly adult light organ development and bioluminescence: homeobox transcription factors regulate luciferase expression and transportation to peroxisome.</title>
        <authorList>
            <person name="Fu X."/>
        </authorList>
    </citation>
    <scope>NUCLEOTIDE SEQUENCE [LARGE SCALE GENOMIC DNA]</scope>
</reference>
<comment type="caution">
    <text evidence="1">The sequence shown here is derived from an EMBL/GenBank/DDBJ whole genome shotgun (WGS) entry which is preliminary data.</text>
</comment>
<organism evidence="1 2">
    <name type="scientific">Aquatica leii</name>
    <dbReference type="NCBI Taxonomy" id="1421715"/>
    <lineage>
        <taxon>Eukaryota</taxon>
        <taxon>Metazoa</taxon>
        <taxon>Ecdysozoa</taxon>
        <taxon>Arthropoda</taxon>
        <taxon>Hexapoda</taxon>
        <taxon>Insecta</taxon>
        <taxon>Pterygota</taxon>
        <taxon>Neoptera</taxon>
        <taxon>Endopterygota</taxon>
        <taxon>Coleoptera</taxon>
        <taxon>Polyphaga</taxon>
        <taxon>Elateriformia</taxon>
        <taxon>Elateroidea</taxon>
        <taxon>Lampyridae</taxon>
        <taxon>Luciolinae</taxon>
        <taxon>Aquatica</taxon>
    </lineage>
</organism>
<dbReference type="AlphaFoldDB" id="A0AAN7Q8F0"/>
<sequence>MNWSMETNLLPDDIAEIQALVPSSTTYKYNILKFNSNNKYLQLQIIGFDTKEKFEQWRQEFQEFSKTTFSIYSSHIRKGKPVLFTQELHCHHNTRTSTSIEKKSKKY</sequence>
<evidence type="ECO:0000313" key="2">
    <source>
        <dbReference type="Proteomes" id="UP001353858"/>
    </source>
</evidence>
<accession>A0AAN7Q8F0</accession>
<dbReference type="EMBL" id="JARPUR010000001">
    <property type="protein sequence ID" value="KAK4885877.1"/>
    <property type="molecule type" value="Genomic_DNA"/>
</dbReference>